<feature type="compositionally biased region" description="Low complexity" evidence="10">
    <location>
        <begin position="27"/>
        <end position="41"/>
    </location>
</feature>
<evidence type="ECO:0000313" key="14">
    <source>
        <dbReference type="Proteomes" id="UP001565368"/>
    </source>
</evidence>
<evidence type="ECO:0000313" key="13">
    <source>
        <dbReference type="EMBL" id="KAL1407196.1"/>
    </source>
</evidence>
<feature type="transmembrane region" description="Helical" evidence="11">
    <location>
        <begin position="231"/>
        <end position="250"/>
    </location>
</feature>
<keyword evidence="4" id="KW-1003">Cell membrane</keyword>
<comment type="subcellular location">
    <subcellularLocation>
        <location evidence="1">Cell membrane</location>
        <topology evidence="1">Multi-pass membrane protein</topology>
    </subcellularLocation>
</comment>
<keyword evidence="14" id="KW-1185">Reference proteome</keyword>
<feature type="transmembrane region" description="Helical" evidence="11">
    <location>
        <begin position="387"/>
        <end position="406"/>
    </location>
</feature>
<dbReference type="SUPFAM" id="SSF103473">
    <property type="entry name" value="MFS general substrate transporter"/>
    <property type="match status" value="1"/>
</dbReference>
<keyword evidence="7 11" id="KW-0472">Membrane</keyword>
<feature type="region of interest" description="Disordered" evidence="10">
    <location>
        <begin position="27"/>
        <end position="84"/>
    </location>
</feature>
<feature type="transmembrane region" description="Helical" evidence="11">
    <location>
        <begin position="262"/>
        <end position="281"/>
    </location>
</feature>
<comment type="catalytic activity">
    <reaction evidence="8">
        <text>myo-inositol(out) + H(+)(out) = myo-inositol(in) + H(+)(in)</text>
        <dbReference type="Rhea" id="RHEA:60364"/>
        <dbReference type="ChEBI" id="CHEBI:15378"/>
        <dbReference type="ChEBI" id="CHEBI:17268"/>
    </reaction>
</comment>
<dbReference type="Gene3D" id="1.20.1250.20">
    <property type="entry name" value="MFS general substrate transporter like domains"/>
    <property type="match status" value="1"/>
</dbReference>
<dbReference type="PROSITE" id="PS50850">
    <property type="entry name" value="MFS"/>
    <property type="match status" value="1"/>
</dbReference>
<evidence type="ECO:0000256" key="10">
    <source>
        <dbReference type="SAM" id="MobiDB-lite"/>
    </source>
</evidence>
<dbReference type="InterPro" id="IPR005828">
    <property type="entry name" value="MFS_sugar_transport-like"/>
</dbReference>
<dbReference type="PANTHER" id="PTHR48020">
    <property type="entry name" value="PROTON MYO-INOSITOL COTRANSPORTER"/>
    <property type="match status" value="1"/>
</dbReference>
<evidence type="ECO:0000256" key="3">
    <source>
        <dbReference type="ARBA" id="ARBA00022448"/>
    </source>
</evidence>
<evidence type="ECO:0000256" key="1">
    <source>
        <dbReference type="ARBA" id="ARBA00004651"/>
    </source>
</evidence>
<evidence type="ECO:0000256" key="6">
    <source>
        <dbReference type="ARBA" id="ARBA00022989"/>
    </source>
</evidence>
<evidence type="ECO:0000256" key="8">
    <source>
        <dbReference type="ARBA" id="ARBA00049119"/>
    </source>
</evidence>
<feature type="transmembrane region" description="Helical" evidence="11">
    <location>
        <begin position="145"/>
        <end position="165"/>
    </location>
</feature>
<dbReference type="NCBIfam" id="TIGR00879">
    <property type="entry name" value="SP"/>
    <property type="match status" value="1"/>
</dbReference>
<dbReference type="PROSITE" id="PS00217">
    <property type="entry name" value="SUGAR_TRANSPORT_2"/>
    <property type="match status" value="1"/>
</dbReference>
<evidence type="ECO:0000256" key="2">
    <source>
        <dbReference type="ARBA" id="ARBA00010992"/>
    </source>
</evidence>
<feature type="compositionally biased region" description="Acidic residues" evidence="10">
    <location>
        <begin position="65"/>
        <end position="84"/>
    </location>
</feature>
<feature type="transmembrane region" description="Helical" evidence="11">
    <location>
        <begin position="200"/>
        <end position="219"/>
    </location>
</feature>
<evidence type="ECO:0000256" key="4">
    <source>
        <dbReference type="ARBA" id="ARBA00022475"/>
    </source>
</evidence>
<evidence type="ECO:0000256" key="9">
    <source>
        <dbReference type="RuleBase" id="RU003346"/>
    </source>
</evidence>
<protein>
    <submittedName>
        <fullName evidence="13">Myo-inositol transporter itr1</fullName>
    </submittedName>
</protein>
<feature type="transmembrane region" description="Helical" evidence="11">
    <location>
        <begin position="418"/>
        <end position="441"/>
    </location>
</feature>
<feature type="domain" description="Major facilitator superfamily (MFS) profile" evidence="12">
    <location>
        <begin position="105"/>
        <end position="549"/>
    </location>
</feature>
<feature type="transmembrane region" description="Helical" evidence="11">
    <location>
        <begin position="172"/>
        <end position="194"/>
    </location>
</feature>
<dbReference type="InterPro" id="IPR003663">
    <property type="entry name" value="Sugar/inositol_transpt"/>
</dbReference>
<keyword evidence="3 9" id="KW-0813">Transport</keyword>
<dbReference type="Proteomes" id="UP001565368">
    <property type="component" value="Unassembled WGS sequence"/>
</dbReference>
<accession>A0ABR3PXM2</accession>
<dbReference type="RefSeq" id="XP_069207140.1">
    <property type="nucleotide sequence ID" value="XM_069355069.1"/>
</dbReference>
<dbReference type="PRINTS" id="PR00171">
    <property type="entry name" value="SUGRTRNSPORT"/>
</dbReference>
<dbReference type="Pfam" id="PF00083">
    <property type="entry name" value="Sugar_tr"/>
    <property type="match status" value="1"/>
</dbReference>
<evidence type="ECO:0000259" key="12">
    <source>
        <dbReference type="PROSITE" id="PS50850"/>
    </source>
</evidence>
<reference evidence="13 14" key="1">
    <citation type="submission" date="2023-08" db="EMBL/GenBank/DDBJ databases">
        <title>Annotated Genome Sequence of Vanrija albida AlHP1.</title>
        <authorList>
            <person name="Herzog R."/>
        </authorList>
    </citation>
    <scope>NUCLEOTIDE SEQUENCE [LARGE SCALE GENOMIC DNA]</scope>
    <source>
        <strain evidence="13 14">AlHP1</strain>
    </source>
</reference>
<proteinExistence type="inferred from homology"/>
<comment type="caution">
    <text evidence="13">The sequence shown here is derived from an EMBL/GenBank/DDBJ whole genome shotgun (WGS) entry which is preliminary data.</text>
</comment>
<dbReference type="EMBL" id="JBBXJM010000005">
    <property type="protein sequence ID" value="KAL1407196.1"/>
    <property type="molecule type" value="Genomic_DNA"/>
</dbReference>
<dbReference type="InterPro" id="IPR005829">
    <property type="entry name" value="Sugar_transporter_CS"/>
</dbReference>
<gene>
    <name evidence="13" type="primary">ITR1</name>
    <name evidence="13" type="ORF">Q8F55_006612</name>
</gene>
<keyword evidence="5 11" id="KW-0812">Transmembrane</keyword>
<name>A0ABR3PXM2_9TREE</name>
<dbReference type="PROSITE" id="PS00216">
    <property type="entry name" value="SUGAR_TRANSPORT_1"/>
    <property type="match status" value="1"/>
</dbReference>
<keyword evidence="6 11" id="KW-1133">Transmembrane helix</keyword>
<dbReference type="GeneID" id="95987655"/>
<feature type="transmembrane region" description="Helical" evidence="11">
    <location>
        <begin position="493"/>
        <end position="515"/>
    </location>
</feature>
<feature type="transmembrane region" description="Helical" evidence="11">
    <location>
        <begin position="461"/>
        <end position="481"/>
    </location>
</feature>
<dbReference type="InterPro" id="IPR036259">
    <property type="entry name" value="MFS_trans_sf"/>
</dbReference>
<evidence type="ECO:0000256" key="11">
    <source>
        <dbReference type="SAM" id="Phobius"/>
    </source>
</evidence>
<evidence type="ECO:0000256" key="7">
    <source>
        <dbReference type="ARBA" id="ARBA00023136"/>
    </source>
</evidence>
<dbReference type="PANTHER" id="PTHR48020:SF12">
    <property type="entry name" value="PROTON MYO-INOSITOL COTRANSPORTER"/>
    <property type="match status" value="1"/>
</dbReference>
<feature type="transmembrane region" description="Helical" evidence="11">
    <location>
        <begin position="101"/>
        <end position="125"/>
    </location>
</feature>
<dbReference type="InterPro" id="IPR020846">
    <property type="entry name" value="MFS_dom"/>
</dbReference>
<sequence>MRPPGSGRGAYAPLPTAPLSPRAAAVGVAGAAGAAGPSSPAFSLASRTSSGRLTPNALGLHNPDDEFFGADEAPEHDDDDDKDEVDEAAVVVPGEDDITPFVWALVCAASLSGLLFGYDTGVISGTLVSIRRDLGHELGTRDKELVTSATTLGALLGGLAAGALSDYTGRKGVLALANAVFITGALAQAAAQALPLMVGGRFVVGLGVGLASCIAPLYIGELAPTRQRGRLVTINAVACTLGQVLAYGVGAGLERTPGGWRWMVGLGAVPALVQLGALVFLPESPRILLVRGDVPAVQRVLARVYPRASAHDLERKSAIMAAAVRQAVLVEHSTTWAQRAASLVRVGANRRALVIGCGLQALQQLCGFNTLMYYSASIFALLGFKNATATGMVIALVNFAFTLVALRIIDPVGRRRTMLYTVPVMAVALVLAAAFFHQLTLPTGGVLVPGHDYPASLTTPVLLAMLLFVAAYATGCGNIPWQQGELFRLDVRGIGTSVCTTTNWSCNLLVAATFLSLMESASPAGAFLLYAGACAAGWVFCWALYPETSGLSLEEVYEVFQDGFGVEKSQEMRAAKLARAHEAHRREA</sequence>
<feature type="transmembrane region" description="Helical" evidence="11">
    <location>
        <begin position="352"/>
        <end position="375"/>
    </location>
</feature>
<dbReference type="InterPro" id="IPR050814">
    <property type="entry name" value="Myo-inositol_Transporter"/>
</dbReference>
<comment type="similarity">
    <text evidence="2 9">Belongs to the major facilitator superfamily. Sugar transporter (TC 2.A.1.1) family.</text>
</comment>
<evidence type="ECO:0000256" key="5">
    <source>
        <dbReference type="ARBA" id="ARBA00022692"/>
    </source>
</evidence>
<feature type="transmembrane region" description="Helical" evidence="11">
    <location>
        <begin position="527"/>
        <end position="545"/>
    </location>
</feature>
<organism evidence="13 14">
    <name type="scientific">Vanrija albida</name>
    <dbReference type="NCBI Taxonomy" id="181172"/>
    <lineage>
        <taxon>Eukaryota</taxon>
        <taxon>Fungi</taxon>
        <taxon>Dikarya</taxon>
        <taxon>Basidiomycota</taxon>
        <taxon>Agaricomycotina</taxon>
        <taxon>Tremellomycetes</taxon>
        <taxon>Trichosporonales</taxon>
        <taxon>Trichosporonaceae</taxon>
        <taxon>Vanrija</taxon>
    </lineage>
</organism>